<dbReference type="AlphaFoldDB" id="A0A1L3EXR0"/>
<organism evidence="1 2">
    <name type="scientific">Luteibacter rhizovicinus DSM 16549</name>
    <dbReference type="NCBI Taxonomy" id="1440763"/>
    <lineage>
        <taxon>Bacteria</taxon>
        <taxon>Pseudomonadati</taxon>
        <taxon>Pseudomonadota</taxon>
        <taxon>Gammaproteobacteria</taxon>
        <taxon>Lysobacterales</taxon>
        <taxon>Rhodanobacteraceae</taxon>
        <taxon>Luteibacter</taxon>
    </lineage>
</organism>
<reference evidence="2" key="1">
    <citation type="submission" date="2016-09" db="EMBL/GenBank/DDBJ databases">
        <authorList>
            <person name="Lysoe E."/>
        </authorList>
    </citation>
    <scope>NUCLEOTIDE SEQUENCE [LARGE SCALE GENOMIC DNA]</scope>
    <source>
        <strain evidence="2">LJ96T</strain>
    </source>
</reference>
<keyword evidence="2" id="KW-1185">Reference proteome</keyword>
<evidence type="ECO:0000313" key="2">
    <source>
        <dbReference type="Proteomes" id="UP000182987"/>
    </source>
</evidence>
<dbReference type="InterPro" id="IPR005358">
    <property type="entry name" value="Puta_zinc/iron-chelating_dom"/>
</dbReference>
<dbReference type="Proteomes" id="UP000182987">
    <property type="component" value="Chromosome"/>
</dbReference>
<name>A0A1L3EXR0_9GAMM</name>
<dbReference type="EMBL" id="CP017480">
    <property type="protein sequence ID" value="APG05845.1"/>
    <property type="molecule type" value="Genomic_DNA"/>
</dbReference>
<protein>
    <recommendedName>
        <fullName evidence="3">Zinc/iron-chelating domain-containing protein</fullName>
    </recommendedName>
</protein>
<sequence length="259" mass="28015">MPLHFSCTMCGRCCHGLRLPLGLTEARTWLSEGGTVELFCEAIPWPQEMPADDGVAQHKRKRSFPAASGSLPVRVIVSLLASFAGACPNLRSDMTCGIYERRPMACRIYPAEVNPFISVDPGQKLCPPEAWESDAPLQTDRGGWADTSVADAVDSRRGADYREADAKGRLCELLGINAAGLTNEGVVTHTPERSRFLAALDAVSTEDGPESARSPWIMVSHRDRTLSLLASAGAHLLHAGEVLNPGRRFIAFVEPGTYV</sequence>
<accession>A0A1L3EXR0</accession>
<dbReference type="STRING" id="1440763.BJI69_19325"/>
<dbReference type="RefSeq" id="WP_046967530.1">
    <property type="nucleotide sequence ID" value="NZ_CP017480.1"/>
</dbReference>
<dbReference type="OrthoDB" id="7500397at2"/>
<dbReference type="KEGG" id="lrz:BJI69_19325"/>
<evidence type="ECO:0008006" key="3">
    <source>
        <dbReference type="Google" id="ProtNLM"/>
    </source>
</evidence>
<proteinExistence type="predicted"/>
<gene>
    <name evidence="1" type="ORF">BJI69_19325</name>
</gene>
<evidence type="ECO:0000313" key="1">
    <source>
        <dbReference type="EMBL" id="APG05845.1"/>
    </source>
</evidence>
<dbReference type="Pfam" id="PF03692">
    <property type="entry name" value="CxxCxxCC"/>
    <property type="match status" value="1"/>
</dbReference>